<protein>
    <recommendedName>
        <fullName evidence="5">Glutathione peroxidase</fullName>
    </recommendedName>
</protein>
<dbReference type="PROSITE" id="PS51352">
    <property type="entry name" value="THIOREDOXIN_2"/>
    <property type="match status" value="1"/>
</dbReference>
<comment type="caution">
    <text evidence="8">The sequence shown here is derived from an EMBL/GenBank/DDBJ whole genome shotgun (WGS) entry which is preliminary data.</text>
</comment>
<comment type="similarity">
    <text evidence="1 5">Belongs to the glutathione peroxidase family.</text>
</comment>
<dbReference type="InterPro" id="IPR029759">
    <property type="entry name" value="GPX_AS"/>
</dbReference>
<dbReference type="EMBL" id="APLQ01000011">
    <property type="protein sequence ID" value="ENO15014.1"/>
    <property type="molecule type" value="Genomic_DNA"/>
</dbReference>
<accession>N6W4D9</accession>
<dbReference type="STRING" id="626887.J057_06686"/>
<dbReference type="PIRSF" id="PIRSF000303">
    <property type="entry name" value="Glutathion_perox"/>
    <property type="match status" value="1"/>
</dbReference>
<dbReference type="AlphaFoldDB" id="N6W4D9"/>
<dbReference type="PROSITE" id="PS00460">
    <property type="entry name" value="GLUTATHIONE_PEROXID_1"/>
    <property type="match status" value="1"/>
</dbReference>
<dbReference type="OrthoDB" id="9785502at2"/>
<evidence type="ECO:0000256" key="5">
    <source>
        <dbReference type="RuleBase" id="RU000499"/>
    </source>
</evidence>
<evidence type="ECO:0000259" key="7">
    <source>
        <dbReference type="PROSITE" id="PS51352"/>
    </source>
</evidence>
<keyword evidence="6" id="KW-0732">Signal</keyword>
<reference evidence="8 9" key="1">
    <citation type="journal article" date="2013" name="Genome Announc.">
        <title>Genome Sequence of the Polycyclic Aromatic Hydrocarbon-Degrading Bacterium Strain Marinobacter nanhaiticus D15-8WT.</title>
        <authorList>
            <person name="Cui Z."/>
            <person name="Gao W."/>
            <person name="Li Q."/>
            <person name="Xu G."/>
            <person name="Zheng L."/>
        </authorList>
    </citation>
    <scope>NUCLEOTIDE SEQUENCE [LARGE SCALE GENOMIC DNA]</scope>
    <source>
        <strain evidence="8 9">D15-8W</strain>
    </source>
</reference>
<evidence type="ECO:0000256" key="1">
    <source>
        <dbReference type="ARBA" id="ARBA00006926"/>
    </source>
</evidence>
<dbReference type="InterPro" id="IPR013766">
    <property type="entry name" value="Thioredoxin_domain"/>
</dbReference>
<evidence type="ECO:0000256" key="4">
    <source>
        <dbReference type="PIRSR" id="PIRSR000303-1"/>
    </source>
</evidence>
<keyword evidence="2 5" id="KW-0575">Peroxidase</keyword>
<feature type="domain" description="Thioredoxin" evidence="7">
    <location>
        <begin position="13"/>
        <end position="182"/>
    </location>
</feature>
<dbReference type="InterPro" id="IPR036249">
    <property type="entry name" value="Thioredoxin-like_sf"/>
</dbReference>
<evidence type="ECO:0000256" key="2">
    <source>
        <dbReference type="ARBA" id="ARBA00022559"/>
    </source>
</evidence>
<evidence type="ECO:0000256" key="6">
    <source>
        <dbReference type="SAM" id="SignalP"/>
    </source>
</evidence>
<dbReference type="InterPro" id="IPR000889">
    <property type="entry name" value="Glutathione_peroxidase"/>
</dbReference>
<dbReference type="SUPFAM" id="SSF52833">
    <property type="entry name" value="Thioredoxin-like"/>
    <property type="match status" value="1"/>
</dbReference>
<dbReference type="PANTHER" id="PTHR11592">
    <property type="entry name" value="GLUTATHIONE PEROXIDASE"/>
    <property type="match status" value="1"/>
</dbReference>
<dbReference type="Proteomes" id="UP000013165">
    <property type="component" value="Unassembled WGS sequence"/>
</dbReference>
<evidence type="ECO:0000313" key="9">
    <source>
        <dbReference type="Proteomes" id="UP000013165"/>
    </source>
</evidence>
<dbReference type="PATRIC" id="fig|626887.3.peg.1327"/>
<name>N6W4D9_9GAMM</name>
<dbReference type="CDD" id="cd00340">
    <property type="entry name" value="GSH_Peroxidase"/>
    <property type="match status" value="1"/>
</dbReference>
<dbReference type="eggNOG" id="COG0386">
    <property type="taxonomic scope" value="Bacteria"/>
</dbReference>
<dbReference type="RefSeq" id="WP_004579311.1">
    <property type="nucleotide sequence ID" value="NZ_AP028878.1"/>
</dbReference>
<dbReference type="Gene3D" id="3.40.30.10">
    <property type="entry name" value="Glutaredoxin"/>
    <property type="match status" value="1"/>
</dbReference>
<evidence type="ECO:0000313" key="8">
    <source>
        <dbReference type="EMBL" id="ENO15014.1"/>
    </source>
</evidence>
<dbReference type="PROSITE" id="PS51355">
    <property type="entry name" value="GLUTATHIONE_PEROXID_3"/>
    <property type="match status" value="1"/>
</dbReference>
<dbReference type="HOGENOM" id="CLU_029507_1_3_6"/>
<dbReference type="PANTHER" id="PTHR11592:SF44">
    <property type="entry name" value="GLUTATHIONE PEROXIDASE"/>
    <property type="match status" value="1"/>
</dbReference>
<dbReference type="GO" id="GO:0034599">
    <property type="term" value="P:cellular response to oxidative stress"/>
    <property type="evidence" value="ECO:0007669"/>
    <property type="project" value="TreeGrafter"/>
</dbReference>
<organism evidence="8 9">
    <name type="scientific">Marinobacter nanhaiticus D15-8W</name>
    <dbReference type="NCBI Taxonomy" id="626887"/>
    <lineage>
        <taxon>Bacteria</taxon>
        <taxon>Pseudomonadati</taxon>
        <taxon>Pseudomonadota</taxon>
        <taxon>Gammaproteobacteria</taxon>
        <taxon>Pseudomonadales</taxon>
        <taxon>Marinobacteraceae</taxon>
        <taxon>Marinobacter</taxon>
    </lineage>
</organism>
<dbReference type="Pfam" id="PF00255">
    <property type="entry name" value="GSHPx"/>
    <property type="match status" value="1"/>
</dbReference>
<dbReference type="GO" id="GO:0004601">
    <property type="term" value="F:peroxidase activity"/>
    <property type="evidence" value="ECO:0007669"/>
    <property type="project" value="UniProtKB-KW"/>
</dbReference>
<dbReference type="PRINTS" id="PR01011">
    <property type="entry name" value="GLUTPROXDASE"/>
</dbReference>
<keyword evidence="9" id="KW-1185">Reference proteome</keyword>
<keyword evidence="3 5" id="KW-0560">Oxidoreductase</keyword>
<sequence>MRKFWLIALPVAGLVSFGAPTQASCPDWLDEDINKLRSTEQVNFCDLHDGKPMLVVNTASFCGYTGQFEALETVYQAYRERGFTVVGVPSNDFRQEADSQAKTAEICFVDYGVTFTMTAPQSVKGVDAHPVFRTLAEKSGAEPGWNFNKYLIDADARQVWHYPSNVVPDDPELTAQIEALLQIE</sequence>
<gene>
    <name evidence="8" type="ORF">J057_06686</name>
</gene>
<proteinExistence type="inferred from homology"/>
<feature type="chain" id="PRO_5004126778" description="Glutathione peroxidase" evidence="6">
    <location>
        <begin position="24"/>
        <end position="184"/>
    </location>
</feature>
<feature type="signal peptide" evidence="6">
    <location>
        <begin position="1"/>
        <end position="23"/>
    </location>
</feature>
<feature type="active site" evidence="4">
    <location>
        <position position="62"/>
    </location>
</feature>
<evidence type="ECO:0000256" key="3">
    <source>
        <dbReference type="ARBA" id="ARBA00023002"/>
    </source>
</evidence>